<keyword evidence="4" id="KW-0472">Membrane</keyword>
<protein>
    <submittedName>
        <fullName evidence="7">Translocation/assembly module TamB domain-containing protein</fullName>
    </submittedName>
</protein>
<reference evidence="7 8" key="1">
    <citation type="submission" date="2020-10" db="EMBL/GenBank/DDBJ databases">
        <title>Connecting structure to function with the recovery of over 1000 high-quality activated sludge metagenome-assembled genomes encoding full-length rRNA genes using long-read sequencing.</title>
        <authorList>
            <person name="Singleton C.M."/>
            <person name="Petriglieri F."/>
            <person name="Kristensen J.M."/>
            <person name="Kirkegaard R.H."/>
            <person name="Michaelsen T.Y."/>
            <person name="Andersen M.H."/>
            <person name="Karst S.M."/>
            <person name="Dueholm M.S."/>
            <person name="Nielsen P.H."/>
            <person name="Albertsen M."/>
        </authorList>
    </citation>
    <scope>NUCLEOTIDE SEQUENCE [LARGE SCALE GENOMIC DNA]</scope>
    <source>
        <strain evidence="7">Ribe_18-Q3-R11-54_MAXAC.273</strain>
    </source>
</reference>
<evidence type="ECO:0000256" key="1">
    <source>
        <dbReference type="ARBA" id="ARBA00004167"/>
    </source>
</evidence>
<organism evidence="7 8">
    <name type="scientific">Candidatus Opimibacter skivensis</name>
    <dbReference type="NCBI Taxonomy" id="2982028"/>
    <lineage>
        <taxon>Bacteria</taxon>
        <taxon>Pseudomonadati</taxon>
        <taxon>Bacteroidota</taxon>
        <taxon>Saprospiria</taxon>
        <taxon>Saprospirales</taxon>
        <taxon>Saprospiraceae</taxon>
        <taxon>Candidatus Opimibacter</taxon>
    </lineage>
</organism>
<dbReference type="GO" id="GO:0005886">
    <property type="term" value="C:plasma membrane"/>
    <property type="evidence" value="ECO:0007669"/>
    <property type="project" value="InterPro"/>
</dbReference>
<dbReference type="Pfam" id="PF04357">
    <property type="entry name" value="TamB"/>
    <property type="match status" value="1"/>
</dbReference>
<dbReference type="GO" id="GO:0009306">
    <property type="term" value="P:protein secretion"/>
    <property type="evidence" value="ECO:0007669"/>
    <property type="project" value="InterPro"/>
</dbReference>
<evidence type="ECO:0000256" key="4">
    <source>
        <dbReference type="ARBA" id="ARBA00023136"/>
    </source>
</evidence>
<name>A0A9D7SXG7_9BACT</name>
<comment type="caution">
    <text evidence="7">The sequence shown here is derived from an EMBL/GenBank/DDBJ whole genome shotgun (WGS) entry which is preliminary data.</text>
</comment>
<dbReference type="EMBL" id="JADKGY010000024">
    <property type="protein sequence ID" value="MBK9983722.1"/>
    <property type="molecule type" value="Genomic_DNA"/>
</dbReference>
<dbReference type="InterPro" id="IPR007452">
    <property type="entry name" value="TamB_C"/>
</dbReference>
<evidence type="ECO:0000259" key="6">
    <source>
        <dbReference type="Pfam" id="PF04357"/>
    </source>
</evidence>
<evidence type="ECO:0000313" key="7">
    <source>
        <dbReference type="EMBL" id="MBK9983722.1"/>
    </source>
</evidence>
<evidence type="ECO:0000256" key="2">
    <source>
        <dbReference type="ARBA" id="ARBA00022692"/>
    </source>
</evidence>
<keyword evidence="3" id="KW-1133">Transmembrane helix</keyword>
<evidence type="ECO:0000256" key="3">
    <source>
        <dbReference type="ARBA" id="ARBA00022989"/>
    </source>
</evidence>
<feature type="region of interest" description="Disordered" evidence="5">
    <location>
        <begin position="90"/>
        <end position="110"/>
    </location>
</feature>
<dbReference type="Proteomes" id="UP000808337">
    <property type="component" value="Unassembled WGS sequence"/>
</dbReference>
<evidence type="ECO:0000256" key="5">
    <source>
        <dbReference type="SAM" id="MobiDB-lite"/>
    </source>
</evidence>
<proteinExistence type="predicted"/>
<dbReference type="AlphaFoldDB" id="A0A9D7SXG7"/>
<sequence>MTKQLLNDRLKVSIGSNFELEGLQEANRKTTNIAGDVSAEYQLSKDGKYVLRVYRRDEYIIVQGQVIETGIGFVFTADYDKFKDLFSKKTEEQKQVKKEILDEKKQSRSE</sequence>
<comment type="subcellular location">
    <subcellularLocation>
        <location evidence="1">Membrane</location>
        <topology evidence="1">Single-pass membrane protein</topology>
    </subcellularLocation>
</comment>
<feature type="domain" description="Translocation and assembly module TamB C-terminal" evidence="6">
    <location>
        <begin position="3"/>
        <end position="78"/>
    </location>
</feature>
<evidence type="ECO:0000313" key="8">
    <source>
        <dbReference type="Proteomes" id="UP000808337"/>
    </source>
</evidence>
<gene>
    <name evidence="7" type="ORF">IPP15_15340</name>
</gene>
<accession>A0A9D7SXG7</accession>
<keyword evidence="2" id="KW-0812">Transmembrane</keyword>